<evidence type="ECO:0008006" key="4">
    <source>
        <dbReference type="Google" id="ProtNLM"/>
    </source>
</evidence>
<accession>A0A653C5X3</accession>
<evidence type="ECO:0000313" key="2">
    <source>
        <dbReference type="EMBL" id="VEN43311.1"/>
    </source>
</evidence>
<organism evidence="2 3">
    <name type="scientific">Callosobruchus maculatus</name>
    <name type="common">Southern cowpea weevil</name>
    <name type="synonym">Pulse bruchid</name>
    <dbReference type="NCBI Taxonomy" id="64391"/>
    <lineage>
        <taxon>Eukaryota</taxon>
        <taxon>Metazoa</taxon>
        <taxon>Ecdysozoa</taxon>
        <taxon>Arthropoda</taxon>
        <taxon>Hexapoda</taxon>
        <taxon>Insecta</taxon>
        <taxon>Pterygota</taxon>
        <taxon>Neoptera</taxon>
        <taxon>Endopterygota</taxon>
        <taxon>Coleoptera</taxon>
        <taxon>Polyphaga</taxon>
        <taxon>Cucujiformia</taxon>
        <taxon>Chrysomeloidea</taxon>
        <taxon>Chrysomelidae</taxon>
        <taxon>Bruchinae</taxon>
        <taxon>Bruchini</taxon>
        <taxon>Callosobruchus</taxon>
    </lineage>
</organism>
<keyword evidence="1" id="KW-0732">Signal</keyword>
<dbReference type="Proteomes" id="UP000410492">
    <property type="component" value="Unassembled WGS sequence"/>
</dbReference>
<evidence type="ECO:0000256" key="1">
    <source>
        <dbReference type="SAM" id="SignalP"/>
    </source>
</evidence>
<protein>
    <recommendedName>
        <fullName evidence="4">Reelin domain-containing protein</fullName>
    </recommendedName>
</protein>
<feature type="chain" id="PRO_5024926072" description="Reelin domain-containing protein" evidence="1">
    <location>
        <begin position="19"/>
        <end position="122"/>
    </location>
</feature>
<reference evidence="2 3" key="1">
    <citation type="submission" date="2019-01" db="EMBL/GenBank/DDBJ databases">
        <authorList>
            <person name="Sayadi A."/>
        </authorList>
    </citation>
    <scope>NUCLEOTIDE SEQUENCE [LARGE SCALE GENOMIC DNA]</scope>
</reference>
<dbReference type="EMBL" id="CAACVG010007034">
    <property type="protein sequence ID" value="VEN43311.1"/>
    <property type="molecule type" value="Genomic_DNA"/>
</dbReference>
<dbReference type="AlphaFoldDB" id="A0A653C5X3"/>
<sequence length="122" mass="13207">MFVKVLCILAVAIPLSSAKSRAYIPSQIACPGTFAYVFQSNEIFGQIRIPFDPSATTTLISIDLEYAQKIPNADLQRTNCRHSTIGTVRPSGGRFISASSALNGVVRTAFFIINSIIILSLL</sequence>
<dbReference type="OrthoDB" id="6783919at2759"/>
<evidence type="ECO:0000313" key="3">
    <source>
        <dbReference type="Proteomes" id="UP000410492"/>
    </source>
</evidence>
<proteinExistence type="predicted"/>
<keyword evidence="3" id="KW-1185">Reference proteome</keyword>
<name>A0A653C5X3_CALMS</name>
<feature type="signal peptide" evidence="1">
    <location>
        <begin position="1"/>
        <end position="18"/>
    </location>
</feature>
<gene>
    <name evidence="2" type="ORF">CALMAC_LOCUS6493</name>
</gene>